<proteinExistence type="predicted"/>
<sequence>TSVLWSSYNSPLAEMQILYSFPEKAKNFVRHFGLSTTISSLYRNASLKIISITKKICKWITAF</sequence>
<evidence type="ECO:0000313" key="1">
    <source>
        <dbReference type="EMBL" id="RGR50198.1"/>
    </source>
</evidence>
<gene>
    <name evidence="1" type="ORF">DWY38_16960</name>
</gene>
<name>A0A395UXB3_9FIRM</name>
<reference evidence="1 2" key="1">
    <citation type="submission" date="2018-08" db="EMBL/GenBank/DDBJ databases">
        <title>A genome reference for cultivated species of the human gut microbiota.</title>
        <authorList>
            <person name="Zou Y."/>
            <person name="Xue W."/>
            <person name="Luo G."/>
        </authorList>
    </citation>
    <scope>NUCLEOTIDE SEQUENCE [LARGE SCALE GENOMIC DNA]</scope>
    <source>
        <strain evidence="1 2">AF25-15</strain>
    </source>
</reference>
<evidence type="ECO:0000313" key="2">
    <source>
        <dbReference type="Proteomes" id="UP000266066"/>
    </source>
</evidence>
<accession>A0A395UXB3</accession>
<dbReference type="AlphaFoldDB" id="A0A395UXB3"/>
<protein>
    <submittedName>
        <fullName evidence="1">Uncharacterized protein</fullName>
    </submittedName>
</protein>
<dbReference type="Proteomes" id="UP000266066">
    <property type="component" value="Unassembled WGS sequence"/>
</dbReference>
<comment type="caution">
    <text evidence="1">The sequence shown here is derived from an EMBL/GenBank/DDBJ whole genome shotgun (WGS) entry which is preliminary data.</text>
</comment>
<feature type="non-terminal residue" evidence="1">
    <location>
        <position position="1"/>
    </location>
</feature>
<organism evidence="1 2">
    <name type="scientific">Agathobacter rectalis</name>
    <dbReference type="NCBI Taxonomy" id="39491"/>
    <lineage>
        <taxon>Bacteria</taxon>
        <taxon>Bacillati</taxon>
        <taxon>Bacillota</taxon>
        <taxon>Clostridia</taxon>
        <taxon>Lachnospirales</taxon>
        <taxon>Lachnospiraceae</taxon>
        <taxon>Agathobacter</taxon>
    </lineage>
</organism>
<dbReference type="RefSeq" id="WP_306764072.1">
    <property type="nucleotide sequence ID" value="NZ_QRUJ01000068.1"/>
</dbReference>
<dbReference type="EMBL" id="QRUJ01000068">
    <property type="protein sequence ID" value="RGR50198.1"/>
    <property type="molecule type" value="Genomic_DNA"/>
</dbReference>